<dbReference type="OrthoDB" id="5850452at2759"/>
<dbReference type="InterPro" id="IPR008253">
    <property type="entry name" value="Marvel"/>
</dbReference>
<feature type="transmembrane region" description="Helical" evidence="6">
    <location>
        <begin position="12"/>
        <end position="30"/>
    </location>
</feature>
<evidence type="ECO:0000256" key="4">
    <source>
        <dbReference type="ARBA" id="ARBA00023136"/>
    </source>
</evidence>
<feature type="domain" description="MARVEL" evidence="7">
    <location>
        <begin position="7"/>
        <end position="137"/>
    </location>
</feature>
<evidence type="ECO:0000313" key="8">
    <source>
        <dbReference type="Proteomes" id="UP000025227"/>
    </source>
</evidence>
<dbReference type="Proteomes" id="UP000025227">
    <property type="component" value="Unplaced"/>
</dbReference>
<sequence>MALYVTRFAESPYFLKLTTLFFTLTTFISLTGGPPLPGSSSLIWFTVVIALIVDAILIVILLFELDRFQVLVRGITFNALECATSLTLSIFYFISIWLCFNGKEFTKSGWFYLAALACFVNFVLYAVDFVIYLRYWMADRRAARAEAAAYEYQSYSSP</sequence>
<keyword evidence="3 6" id="KW-1133">Transmembrane helix</keyword>
<dbReference type="OMA" id="SIMAIRM"/>
<feature type="transmembrane region" description="Helical" evidence="6">
    <location>
        <begin position="42"/>
        <end position="63"/>
    </location>
</feature>
<feature type="transmembrane region" description="Helical" evidence="6">
    <location>
        <begin position="110"/>
        <end position="133"/>
    </location>
</feature>
<evidence type="ECO:0000256" key="5">
    <source>
        <dbReference type="PROSITE-ProRule" id="PRU00581"/>
    </source>
</evidence>
<dbReference type="PROSITE" id="PS51225">
    <property type="entry name" value="MARVEL"/>
    <property type="match status" value="1"/>
</dbReference>
<evidence type="ECO:0000256" key="6">
    <source>
        <dbReference type="SAM" id="Phobius"/>
    </source>
</evidence>
<comment type="subcellular location">
    <subcellularLocation>
        <location evidence="1">Membrane</location>
        <topology evidence="1">Multi-pass membrane protein</topology>
    </subcellularLocation>
</comment>
<keyword evidence="4 5" id="KW-0472">Membrane</keyword>
<protein>
    <submittedName>
        <fullName evidence="9">MARVEL domain-containing protein</fullName>
    </submittedName>
</protein>
<dbReference type="AlphaFoldDB" id="A0A7I4Y4T6"/>
<evidence type="ECO:0000259" key="7">
    <source>
        <dbReference type="PROSITE" id="PS51225"/>
    </source>
</evidence>
<feature type="transmembrane region" description="Helical" evidence="6">
    <location>
        <begin position="75"/>
        <end position="98"/>
    </location>
</feature>
<evidence type="ECO:0000256" key="2">
    <source>
        <dbReference type="ARBA" id="ARBA00022692"/>
    </source>
</evidence>
<reference evidence="9" key="1">
    <citation type="submission" date="2020-12" db="UniProtKB">
        <authorList>
            <consortium name="WormBaseParasite"/>
        </authorList>
    </citation>
    <scope>IDENTIFICATION</scope>
    <source>
        <strain evidence="9">MHco3</strain>
    </source>
</reference>
<evidence type="ECO:0000256" key="1">
    <source>
        <dbReference type="ARBA" id="ARBA00004141"/>
    </source>
</evidence>
<proteinExistence type="predicted"/>
<organism evidence="8 9">
    <name type="scientific">Haemonchus contortus</name>
    <name type="common">Barber pole worm</name>
    <dbReference type="NCBI Taxonomy" id="6289"/>
    <lineage>
        <taxon>Eukaryota</taxon>
        <taxon>Metazoa</taxon>
        <taxon>Ecdysozoa</taxon>
        <taxon>Nematoda</taxon>
        <taxon>Chromadorea</taxon>
        <taxon>Rhabditida</taxon>
        <taxon>Rhabditina</taxon>
        <taxon>Rhabditomorpha</taxon>
        <taxon>Strongyloidea</taxon>
        <taxon>Trichostrongylidae</taxon>
        <taxon>Haemonchus</taxon>
    </lineage>
</organism>
<evidence type="ECO:0000313" key="9">
    <source>
        <dbReference type="WBParaSite" id="HCON_00051940-00001"/>
    </source>
</evidence>
<dbReference type="GO" id="GO:0016020">
    <property type="term" value="C:membrane"/>
    <property type="evidence" value="ECO:0007669"/>
    <property type="project" value="UniProtKB-SubCell"/>
</dbReference>
<dbReference type="WBParaSite" id="HCON_00051940-00001">
    <property type="protein sequence ID" value="HCON_00051940-00001"/>
    <property type="gene ID" value="HCON_00051940"/>
</dbReference>
<keyword evidence="8" id="KW-1185">Reference proteome</keyword>
<accession>A0A7I4Y4T6</accession>
<name>A0A7I4Y4T6_HAECO</name>
<evidence type="ECO:0000256" key="3">
    <source>
        <dbReference type="ARBA" id="ARBA00022989"/>
    </source>
</evidence>
<keyword evidence="2 5" id="KW-0812">Transmembrane</keyword>